<evidence type="ECO:0000313" key="1">
    <source>
        <dbReference type="EMBL" id="KAF7356467.1"/>
    </source>
</evidence>
<evidence type="ECO:0000313" key="2">
    <source>
        <dbReference type="Proteomes" id="UP000620124"/>
    </source>
</evidence>
<evidence type="ECO:0008006" key="3">
    <source>
        <dbReference type="Google" id="ProtNLM"/>
    </source>
</evidence>
<dbReference type="OrthoDB" id="2800666at2759"/>
<dbReference type="EMBL" id="JACAZI010000007">
    <property type="protein sequence ID" value="KAF7356467.1"/>
    <property type="molecule type" value="Genomic_DNA"/>
</dbReference>
<reference evidence="1" key="1">
    <citation type="submission" date="2020-05" db="EMBL/GenBank/DDBJ databases">
        <title>Mycena genomes resolve the evolution of fungal bioluminescence.</title>
        <authorList>
            <person name="Tsai I.J."/>
        </authorList>
    </citation>
    <scope>NUCLEOTIDE SEQUENCE</scope>
    <source>
        <strain evidence="1">CCC161011</strain>
    </source>
</reference>
<sequence length="78" mass="9047">MDVFDIEGDFFFAESTEERKAREIRTQQNELVPIARLPPEILADILRSMRPDYFSAPLALAERHQGLQPVPQRRARVP</sequence>
<proteinExistence type="predicted"/>
<protein>
    <recommendedName>
        <fullName evidence="3">F-box domain-containing protein</fullName>
    </recommendedName>
</protein>
<dbReference type="AlphaFoldDB" id="A0A8H6YDF2"/>
<comment type="caution">
    <text evidence="1">The sequence shown here is derived from an EMBL/GenBank/DDBJ whole genome shotgun (WGS) entry which is preliminary data.</text>
</comment>
<dbReference type="Proteomes" id="UP000620124">
    <property type="component" value="Unassembled WGS sequence"/>
</dbReference>
<accession>A0A8H6YDF2</accession>
<gene>
    <name evidence="1" type="ORF">MVEN_00979800</name>
</gene>
<keyword evidence="2" id="KW-1185">Reference proteome</keyword>
<organism evidence="1 2">
    <name type="scientific">Mycena venus</name>
    <dbReference type="NCBI Taxonomy" id="2733690"/>
    <lineage>
        <taxon>Eukaryota</taxon>
        <taxon>Fungi</taxon>
        <taxon>Dikarya</taxon>
        <taxon>Basidiomycota</taxon>
        <taxon>Agaricomycotina</taxon>
        <taxon>Agaricomycetes</taxon>
        <taxon>Agaricomycetidae</taxon>
        <taxon>Agaricales</taxon>
        <taxon>Marasmiineae</taxon>
        <taxon>Mycenaceae</taxon>
        <taxon>Mycena</taxon>
    </lineage>
</organism>
<name>A0A8H6YDF2_9AGAR</name>